<protein>
    <submittedName>
        <fullName evidence="3">Uncharacterized protein</fullName>
    </submittedName>
</protein>
<evidence type="ECO:0000313" key="3">
    <source>
        <dbReference type="EMBL" id="CAK9200049.1"/>
    </source>
</evidence>
<keyword evidence="4" id="KW-1185">Reference proteome</keyword>
<feature type="coiled-coil region" evidence="1">
    <location>
        <begin position="172"/>
        <end position="199"/>
    </location>
</feature>
<evidence type="ECO:0000256" key="1">
    <source>
        <dbReference type="SAM" id="Coils"/>
    </source>
</evidence>
<gene>
    <name evidence="3" type="ORF">CSSPTR1EN2_LOCUS5242</name>
</gene>
<accession>A0ABP0TM39</accession>
<sequence length="293" mass="33133">MFSMDKNMEESRKVSDEWLESNLWEPPKEMEEEEGELEEEDLDEYEGVVQALSNLESRTRVRAFHPRALDIKVRSLNPRHRFAENRASDAGSFDLSASSSSWESTHGSLARWSKFAADDDIADSLQLDVGTSESVHGQHGKVILSGKSIQNDHLLHSCRSGRAYGPEHESGFKMISSTEEALRQRIEDLEKKVNMLISEDCFHRINVPRGCFAIVLPGPSYAHQFTEDVTESLQMRMESIWPLCYLSPVVAKLAGVASALFRWLPLPSPVYICNFTPALDCQTPRYVTKRLGI</sequence>
<feature type="compositionally biased region" description="Acidic residues" evidence="2">
    <location>
        <begin position="30"/>
        <end position="42"/>
    </location>
</feature>
<proteinExistence type="predicted"/>
<evidence type="ECO:0000256" key="2">
    <source>
        <dbReference type="SAM" id="MobiDB-lite"/>
    </source>
</evidence>
<evidence type="ECO:0000313" key="4">
    <source>
        <dbReference type="Proteomes" id="UP001497512"/>
    </source>
</evidence>
<feature type="region of interest" description="Disordered" evidence="2">
    <location>
        <begin position="1"/>
        <end position="42"/>
    </location>
</feature>
<name>A0ABP0TM39_9BRYO</name>
<dbReference type="Proteomes" id="UP001497512">
    <property type="component" value="Chromosome 12"/>
</dbReference>
<keyword evidence="1" id="KW-0175">Coiled coil</keyword>
<organism evidence="3 4">
    <name type="scientific">Sphagnum troendelagicum</name>
    <dbReference type="NCBI Taxonomy" id="128251"/>
    <lineage>
        <taxon>Eukaryota</taxon>
        <taxon>Viridiplantae</taxon>
        <taxon>Streptophyta</taxon>
        <taxon>Embryophyta</taxon>
        <taxon>Bryophyta</taxon>
        <taxon>Sphagnophytina</taxon>
        <taxon>Sphagnopsida</taxon>
        <taxon>Sphagnales</taxon>
        <taxon>Sphagnaceae</taxon>
        <taxon>Sphagnum</taxon>
    </lineage>
</organism>
<dbReference type="EMBL" id="OZ019904">
    <property type="protein sequence ID" value="CAK9200049.1"/>
    <property type="molecule type" value="Genomic_DNA"/>
</dbReference>
<reference evidence="3" key="1">
    <citation type="submission" date="2024-02" db="EMBL/GenBank/DDBJ databases">
        <authorList>
            <consortium name="ELIXIR-Norway"/>
            <consortium name="Elixir Norway"/>
        </authorList>
    </citation>
    <scope>NUCLEOTIDE SEQUENCE</scope>
</reference>
<feature type="compositionally biased region" description="Basic and acidic residues" evidence="2">
    <location>
        <begin position="1"/>
        <end position="16"/>
    </location>
</feature>